<gene>
    <name evidence="2" type="ORF">JTE90_007364</name>
</gene>
<accession>A0AAV6TCM6</accession>
<comment type="caution">
    <text evidence="2">The sequence shown here is derived from an EMBL/GenBank/DDBJ whole genome shotgun (WGS) entry which is preliminary data.</text>
</comment>
<organism evidence="2 3">
    <name type="scientific">Oedothorax gibbosus</name>
    <dbReference type="NCBI Taxonomy" id="931172"/>
    <lineage>
        <taxon>Eukaryota</taxon>
        <taxon>Metazoa</taxon>
        <taxon>Ecdysozoa</taxon>
        <taxon>Arthropoda</taxon>
        <taxon>Chelicerata</taxon>
        <taxon>Arachnida</taxon>
        <taxon>Araneae</taxon>
        <taxon>Araneomorphae</taxon>
        <taxon>Entelegynae</taxon>
        <taxon>Araneoidea</taxon>
        <taxon>Linyphiidae</taxon>
        <taxon>Erigoninae</taxon>
        <taxon>Oedothorax</taxon>
    </lineage>
</organism>
<evidence type="ECO:0000313" key="2">
    <source>
        <dbReference type="EMBL" id="KAG8155638.1"/>
    </source>
</evidence>
<dbReference type="AlphaFoldDB" id="A0AAV6TCM6"/>
<dbReference type="Proteomes" id="UP000827092">
    <property type="component" value="Unassembled WGS sequence"/>
</dbReference>
<dbReference type="EMBL" id="JAFNEN010007702">
    <property type="protein sequence ID" value="KAG8155638.1"/>
    <property type="molecule type" value="Genomic_DNA"/>
</dbReference>
<keyword evidence="3" id="KW-1185">Reference proteome</keyword>
<reference evidence="2 3" key="1">
    <citation type="journal article" date="2022" name="Nat. Ecol. Evol.">
        <title>A masculinizing supergene underlies an exaggerated male reproductive morph in a spider.</title>
        <authorList>
            <person name="Hendrickx F."/>
            <person name="De Corte Z."/>
            <person name="Sonet G."/>
            <person name="Van Belleghem S.M."/>
            <person name="Kostlbacher S."/>
            <person name="Vangestel C."/>
        </authorList>
    </citation>
    <scope>NUCLEOTIDE SEQUENCE [LARGE SCALE GENOMIC DNA]</scope>
    <source>
        <strain evidence="2">W744_W776</strain>
    </source>
</reference>
<proteinExistence type="predicted"/>
<protein>
    <submittedName>
        <fullName evidence="2">Uncharacterized protein</fullName>
    </submittedName>
</protein>
<evidence type="ECO:0000313" key="3">
    <source>
        <dbReference type="Proteomes" id="UP000827092"/>
    </source>
</evidence>
<feature type="region of interest" description="Disordered" evidence="1">
    <location>
        <begin position="163"/>
        <end position="183"/>
    </location>
</feature>
<sequence length="183" mass="19183">MVHLGEANGRPLKGFSIGGELGRWGGSFPQQGGEWGRGRERFPGWPGLVFLRRNFTGGQWSLRCPGFSWSGKGVLLGLGGVSCTVFENCEEQGFGKTWKGPFWGLDFLGGMSWLGVESFPGGKWVFVTVRAQRGLKTGIGGGGPNGGLSRGLPDSGSNLQLHEGHGLGPGKPLVRPCAGGKGG</sequence>
<evidence type="ECO:0000256" key="1">
    <source>
        <dbReference type="SAM" id="MobiDB-lite"/>
    </source>
</evidence>
<name>A0AAV6TCM6_9ARAC</name>